<keyword evidence="3" id="KW-1185">Reference proteome</keyword>
<dbReference type="RefSeq" id="XP_016623559.1">
    <property type="nucleotide sequence ID" value="XM_016760038.1"/>
</dbReference>
<feature type="region of interest" description="Disordered" evidence="1">
    <location>
        <begin position="67"/>
        <end position="100"/>
    </location>
</feature>
<reference evidence="2" key="1">
    <citation type="submission" date="2015-01" db="EMBL/GenBank/DDBJ databases">
        <title>The Genome Sequence of Cladophialophora bantiana CBS 173.52.</title>
        <authorList>
            <consortium name="The Broad Institute Genomics Platform"/>
            <person name="Cuomo C."/>
            <person name="de Hoog S."/>
            <person name="Gorbushina A."/>
            <person name="Stielow B."/>
            <person name="Teixiera M."/>
            <person name="Abouelleil A."/>
            <person name="Chapman S.B."/>
            <person name="Priest M."/>
            <person name="Young S.K."/>
            <person name="Wortman J."/>
            <person name="Nusbaum C."/>
            <person name="Birren B."/>
        </authorList>
    </citation>
    <scope>NUCLEOTIDE SEQUENCE [LARGE SCALE GENOMIC DNA]</scope>
    <source>
        <strain evidence="2">CBS 173.52</strain>
    </source>
</reference>
<dbReference type="VEuPathDB" id="FungiDB:Z519_02281"/>
<protein>
    <submittedName>
        <fullName evidence="2">Uncharacterized protein</fullName>
    </submittedName>
</protein>
<dbReference type="HOGENOM" id="CLU_2305775_0_0_1"/>
<dbReference type="GeneID" id="27695209"/>
<sequence>MAYLISFGVSSSKFQFQLRKYLGPIKEMEEEESDMEPGSERPALDSIIHPYFAEEYFSPQTLLPLGHGTPISDEMKRVRSRSPESPTPGAELAGALKRRG</sequence>
<accession>A0A0D2I130</accession>
<evidence type="ECO:0000313" key="3">
    <source>
        <dbReference type="Proteomes" id="UP000053789"/>
    </source>
</evidence>
<organism evidence="2 3">
    <name type="scientific">Cladophialophora bantiana (strain ATCC 10958 / CBS 173.52 / CDC B-1940 / NIH 8579)</name>
    <name type="common">Xylohypha bantiana</name>
    <dbReference type="NCBI Taxonomy" id="1442370"/>
    <lineage>
        <taxon>Eukaryota</taxon>
        <taxon>Fungi</taxon>
        <taxon>Dikarya</taxon>
        <taxon>Ascomycota</taxon>
        <taxon>Pezizomycotina</taxon>
        <taxon>Eurotiomycetes</taxon>
        <taxon>Chaetothyriomycetidae</taxon>
        <taxon>Chaetothyriales</taxon>
        <taxon>Herpotrichiellaceae</taxon>
        <taxon>Cladophialophora</taxon>
    </lineage>
</organism>
<dbReference type="EMBL" id="KN846982">
    <property type="protein sequence ID" value="KIW96890.1"/>
    <property type="molecule type" value="Genomic_DNA"/>
</dbReference>
<evidence type="ECO:0000313" key="2">
    <source>
        <dbReference type="EMBL" id="KIW96890.1"/>
    </source>
</evidence>
<proteinExistence type="predicted"/>
<dbReference type="Proteomes" id="UP000053789">
    <property type="component" value="Unassembled WGS sequence"/>
</dbReference>
<evidence type="ECO:0000256" key="1">
    <source>
        <dbReference type="SAM" id="MobiDB-lite"/>
    </source>
</evidence>
<dbReference type="AlphaFoldDB" id="A0A0D2I130"/>
<gene>
    <name evidence="2" type="ORF">Z519_02281</name>
</gene>
<name>A0A0D2I130_CLAB1</name>